<dbReference type="PANTHER" id="PTHR12400:SF21">
    <property type="entry name" value="KINASE"/>
    <property type="match status" value="1"/>
</dbReference>
<dbReference type="GO" id="GO:0032958">
    <property type="term" value="P:inositol phosphate biosynthetic process"/>
    <property type="evidence" value="ECO:0007669"/>
    <property type="project" value="InterPro"/>
</dbReference>
<protein>
    <recommendedName>
        <fullName evidence="4">Kinase</fullName>
        <ecNumber evidence="4">2.7.-.-</ecNumber>
    </recommendedName>
</protein>
<dbReference type="GO" id="GO:0046854">
    <property type="term" value="P:phosphatidylinositol phosphate biosynthetic process"/>
    <property type="evidence" value="ECO:0007669"/>
    <property type="project" value="TreeGrafter"/>
</dbReference>
<dbReference type="Pfam" id="PF03770">
    <property type="entry name" value="IPK"/>
    <property type="match status" value="1"/>
</dbReference>
<evidence type="ECO:0000313" key="7">
    <source>
        <dbReference type="Proteomes" id="UP001153365"/>
    </source>
</evidence>
<dbReference type="GO" id="GO:0008440">
    <property type="term" value="F:inositol-1,4,5-trisphosphate 3-kinase activity"/>
    <property type="evidence" value="ECO:0007669"/>
    <property type="project" value="TreeGrafter"/>
</dbReference>
<accession>A0AAV0B689</accession>
<keyword evidence="3 4" id="KW-0418">Kinase</keyword>
<name>A0AAV0B689_PHAPC</name>
<dbReference type="InterPro" id="IPR038286">
    <property type="entry name" value="IPK_sf"/>
</dbReference>
<dbReference type="InterPro" id="IPR005522">
    <property type="entry name" value="IPK"/>
</dbReference>
<feature type="region of interest" description="Disordered" evidence="5">
    <location>
        <begin position="346"/>
        <end position="366"/>
    </location>
</feature>
<evidence type="ECO:0000256" key="5">
    <source>
        <dbReference type="SAM" id="MobiDB-lite"/>
    </source>
</evidence>
<evidence type="ECO:0000256" key="4">
    <source>
        <dbReference type="RuleBase" id="RU363090"/>
    </source>
</evidence>
<dbReference type="EC" id="2.7.-.-" evidence="4"/>
<dbReference type="EMBL" id="CALTRL010003228">
    <property type="protein sequence ID" value="CAH7678716.1"/>
    <property type="molecule type" value="Genomic_DNA"/>
</dbReference>
<proteinExistence type="inferred from homology"/>
<comment type="similarity">
    <text evidence="1 4">Belongs to the inositol phosphokinase (IPK) family.</text>
</comment>
<sequence>MSNCNLPTLSNEKDKRLQDDLLNTATAPSHVDLNNQSCHSRPDSPKNLEFKSCEPLSVTGVFDQFQLTSITPSATRPDEEPSDLSSGLRQEQFLLMEDLTGRLRCPCVLDLKMGTRQYGIDASPAKKISQTLKCNQTTSGNLGVRICGMQVYKASEDRFTFQDKYFGRKILTQDFTLTLTDFFDDGEQVLIYHIPEMLQKLYRLATIISKLNRYRFYASSLLFIYDGYRDAQREYKAYLDSGKRALGAINNSLGTVDDHDVESVRTISSGIEEIQVSELDSSPSNEQLSFSNEVISRSSSGLRPRFHHLTSSARVSNTSHDDYPGEVMIRLIDFAHCTTGDDFLLPGQSPDVEDPEKPRASFPPSHPNQPDCGFLLGLKSLCAALKEMWERERDKRKHDYENGFKDVEVLGPLEVSGADVWEVIFGPGAEDCGVGQEFEMHAFASLSTA</sequence>
<dbReference type="GO" id="GO:0005737">
    <property type="term" value="C:cytoplasm"/>
    <property type="evidence" value="ECO:0007669"/>
    <property type="project" value="TreeGrafter"/>
</dbReference>
<evidence type="ECO:0000313" key="6">
    <source>
        <dbReference type="EMBL" id="CAH7678716.1"/>
    </source>
</evidence>
<dbReference type="AlphaFoldDB" id="A0AAV0B689"/>
<keyword evidence="7" id="KW-1185">Reference proteome</keyword>
<dbReference type="PANTHER" id="PTHR12400">
    <property type="entry name" value="INOSITOL POLYPHOSPHATE KINASE"/>
    <property type="match status" value="1"/>
</dbReference>
<dbReference type="SUPFAM" id="SSF56104">
    <property type="entry name" value="SAICAR synthase-like"/>
    <property type="match status" value="1"/>
</dbReference>
<evidence type="ECO:0000256" key="1">
    <source>
        <dbReference type="ARBA" id="ARBA00007374"/>
    </source>
</evidence>
<evidence type="ECO:0000256" key="2">
    <source>
        <dbReference type="ARBA" id="ARBA00022679"/>
    </source>
</evidence>
<dbReference type="GO" id="GO:0000824">
    <property type="term" value="F:inositol-1,4,5,6-tetrakisphosphate 3-kinase activity"/>
    <property type="evidence" value="ECO:0007669"/>
    <property type="project" value="TreeGrafter"/>
</dbReference>
<keyword evidence="2 4" id="KW-0808">Transferase</keyword>
<dbReference type="Proteomes" id="UP001153365">
    <property type="component" value="Unassembled WGS sequence"/>
</dbReference>
<comment type="caution">
    <text evidence="6">The sequence shown here is derived from an EMBL/GenBank/DDBJ whole genome shotgun (WGS) entry which is preliminary data.</text>
</comment>
<evidence type="ECO:0000256" key="3">
    <source>
        <dbReference type="ARBA" id="ARBA00022777"/>
    </source>
</evidence>
<reference evidence="6" key="1">
    <citation type="submission" date="2022-06" db="EMBL/GenBank/DDBJ databases">
        <authorList>
            <consortium name="SYNGENTA / RWTH Aachen University"/>
        </authorList>
    </citation>
    <scope>NUCLEOTIDE SEQUENCE</scope>
</reference>
<dbReference type="GO" id="GO:0005634">
    <property type="term" value="C:nucleus"/>
    <property type="evidence" value="ECO:0007669"/>
    <property type="project" value="TreeGrafter"/>
</dbReference>
<gene>
    <name evidence="6" type="ORF">PPACK8108_LOCUS13175</name>
</gene>
<dbReference type="Gene3D" id="3.30.470.160">
    <property type="entry name" value="Inositol polyphosphate kinase"/>
    <property type="match status" value="1"/>
</dbReference>
<organism evidence="6 7">
    <name type="scientific">Phakopsora pachyrhizi</name>
    <name type="common">Asian soybean rust disease fungus</name>
    <dbReference type="NCBI Taxonomy" id="170000"/>
    <lineage>
        <taxon>Eukaryota</taxon>
        <taxon>Fungi</taxon>
        <taxon>Dikarya</taxon>
        <taxon>Basidiomycota</taxon>
        <taxon>Pucciniomycotina</taxon>
        <taxon>Pucciniomycetes</taxon>
        <taxon>Pucciniales</taxon>
        <taxon>Phakopsoraceae</taxon>
        <taxon>Phakopsora</taxon>
    </lineage>
</organism>